<feature type="region of interest" description="Disordered" evidence="1">
    <location>
        <begin position="127"/>
        <end position="150"/>
    </location>
</feature>
<evidence type="ECO:0000313" key="2">
    <source>
        <dbReference type="EMBL" id="MED6136105.1"/>
    </source>
</evidence>
<reference evidence="2 3" key="1">
    <citation type="journal article" date="2023" name="Plants (Basel)">
        <title>Bridging the Gap: Combining Genomics and Transcriptomics Approaches to Understand Stylosanthes scabra, an Orphan Legume from the Brazilian Caatinga.</title>
        <authorList>
            <person name="Ferreira-Neto J.R.C."/>
            <person name="da Silva M.D."/>
            <person name="Binneck E."/>
            <person name="de Melo N.F."/>
            <person name="da Silva R.H."/>
            <person name="de Melo A.L.T.M."/>
            <person name="Pandolfi V."/>
            <person name="Bustamante F.O."/>
            <person name="Brasileiro-Vidal A.C."/>
            <person name="Benko-Iseppon A.M."/>
        </authorList>
    </citation>
    <scope>NUCLEOTIDE SEQUENCE [LARGE SCALE GENOMIC DNA]</scope>
    <source>
        <tissue evidence="2">Leaves</tissue>
    </source>
</reference>
<gene>
    <name evidence="2" type="ORF">PIB30_052964</name>
</gene>
<name>A0ABU6SI68_9FABA</name>
<evidence type="ECO:0000313" key="3">
    <source>
        <dbReference type="Proteomes" id="UP001341840"/>
    </source>
</evidence>
<evidence type="ECO:0000256" key="1">
    <source>
        <dbReference type="SAM" id="MobiDB-lite"/>
    </source>
</evidence>
<protein>
    <submittedName>
        <fullName evidence="2">Uncharacterized protein</fullName>
    </submittedName>
</protein>
<proteinExistence type="predicted"/>
<sequence>MRGTELISMPLTLRPCRQYGDLKCDRLNSVQSALLGYYSNSSNDRYFSCEESLPAYQLDYVETSHQNEKRRMLEDLIKEGSELQRSQKKLDFQSVATIQLASQVLQNSSIQDLPTKNTLDAVTLRSGTQLKGPPLPAQDAEPLLQNTQTP</sequence>
<accession>A0ABU6SI68</accession>
<comment type="caution">
    <text evidence="2">The sequence shown here is derived from an EMBL/GenBank/DDBJ whole genome shotgun (WGS) entry which is preliminary data.</text>
</comment>
<dbReference type="Proteomes" id="UP001341840">
    <property type="component" value="Unassembled WGS sequence"/>
</dbReference>
<dbReference type="EMBL" id="JASCZI010060804">
    <property type="protein sequence ID" value="MED6136105.1"/>
    <property type="molecule type" value="Genomic_DNA"/>
</dbReference>
<keyword evidence="3" id="KW-1185">Reference proteome</keyword>
<organism evidence="2 3">
    <name type="scientific">Stylosanthes scabra</name>
    <dbReference type="NCBI Taxonomy" id="79078"/>
    <lineage>
        <taxon>Eukaryota</taxon>
        <taxon>Viridiplantae</taxon>
        <taxon>Streptophyta</taxon>
        <taxon>Embryophyta</taxon>
        <taxon>Tracheophyta</taxon>
        <taxon>Spermatophyta</taxon>
        <taxon>Magnoliopsida</taxon>
        <taxon>eudicotyledons</taxon>
        <taxon>Gunneridae</taxon>
        <taxon>Pentapetalae</taxon>
        <taxon>rosids</taxon>
        <taxon>fabids</taxon>
        <taxon>Fabales</taxon>
        <taxon>Fabaceae</taxon>
        <taxon>Papilionoideae</taxon>
        <taxon>50 kb inversion clade</taxon>
        <taxon>dalbergioids sensu lato</taxon>
        <taxon>Dalbergieae</taxon>
        <taxon>Pterocarpus clade</taxon>
        <taxon>Stylosanthes</taxon>
    </lineage>
</organism>